<feature type="binding site" evidence="3">
    <location>
        <position position="161"/>
    </location>
    <ligand>
        <name>a divalent metal cation</name>
        <dbReference type="ChEBI" id="CHEBI:60240"/>
    </ligand>
</feature>
<feature type="domain" description="SMP-30/Gluconolactonase/LRE-like region" evidence="5">
    <location>
        <begin position="18"/>
        <end position="276"/>
    </location>
</feature>
<feature type="binding site" evidence="3">
    <location>
        <position position="111"/>
    </location>
    <ligand>
        <name>substrate</name>
    </ligand>
</feature>
<dbReference type="Pfam" id="PF08450">
    <property type="entry name" value="SGL"/>
    <property type="match status" value="1"/>
</dbReference>
<accession>A0A2P6THC4</accession>
<protein>
    <submittedName>
        <fullName evidence="6">SMP-30 gluconolaconase LRE domain</fullName>
    </submittedName>
</protein>
<dbReference type="STRING" id="3076.A0A2P6THC4"/>
<evidence type="ECO:0000256" key="3">
    <source>
        <dbReference type="PIRSR" id="PIRSR605511-2"/>
    </source>
</evidence>
<sequence>MAAPPPSVELACDAQCDLGESPIWDERSGGRLYFVDINGKRIHVYEPASGGHRTIQLEQPIGCIVPTSDPNILLAALERDIVEVDVGAGTTGRVLATTPEEHGTDPARRFNDGKVSPQGTLLVGRMHAKWRDGEHGRLYRLDPGSRELQEVMAPPEVQLPNGMAWREGSPVVYFVDSGEESITEYATDAQGIPRRGEDGKLLGRAVVHAPSGHKAVPDGMTIDGDGNLWVAIGESGSVVCYSAETGEELQRVALPVKRPTACTFGGDQLQHLYVTTRVESGEGASPHHGGLFRVTIPGVKGAAPAYKYPL</sequence>
<comment type="caution">
    <text evidence="6">The sequence shown here is derived from an EMBL/GenBank/DDBJ whole genome shotgun (WGS) entry which is preliminary data.</text>
</comment>
<proteinExistence type="inferred from homology"/>
<feature type="binding site" evidence="3">
    <location>
        <position position="218"/>
    </location>
    <ligand>
        <name>a divalent metal cation</name>
        <dbReference type="ChEBI" id="CHEBI:60240"/>
    </ligand>
</feature>
<dbReference type="Proteomes" id="UP000239899">
    <property type="component" value="Unassembled WGS sequence"/>
</dbReference>
<keyword evidence="3" id="KW-0862">Zinc</keyword>
<organism evidence="6 7">
    <name type="scientific">Chlorella sorokiniana</name>
    <name type="common">Freshwater green alga</name>
    <dbReference type="NCBI Taxonomy" id="3076"/>
    <lineage>
        <taxon>Eukaryota</taxon>
        <taxon>Viridiplantae</taxon>
        <taxon>Chlorophyta</taxon>
        <taxon>core chlorophytes</taxon>
        <taxon>Trebouxiophyceae</taxon>
        <taxon>Chlorellales</taxon>
        <taxon>Chlorellaceae</taxon>
        <taxon>Chlorella clade</taxon>
        <taxon>Chlorella</taxon>
    </lineage>
</organism>
<evidence type="ECO:0000313" key="7">
    <source>
        <dbReference type="Proteomes" id="UP000239899"/>
    </source>
</evidence>
<keyword evidence="7" id="KW-1185">Reference proteome</keyword>
<dbReference type="GO" id="GO:0004341">
    <property type="term" value="F:gluconolactonase activity"/>
    <property type="evidence" value="ECO:0007669"/>
    <property type="project" value="TreeGrafter"/>
</dbReference>
<evidence type="ECO:0000256" key="1">
    <source>
        <dbReference type="ARBA" id="ARBA00008853"/>
    </source>
</evidence>
<dbReference type="Gene3D" id="2.120.10.30">
    <property type="entry name" value="TolB, C-terminal domain"/>
    <property type="match status" value="1"/>
</dbReference>
<dbReference type="SUPFAM" id="SSF63829">
    <property type="entry name" value="Calcium-dependent phosphotriesterase"/>
    <property type="match status" value="1"/>
</dbReference>
<dbReference type="InterPro" id="IPR011042">
    <property type="entry name" value="6-blade_b-propeller_TolB-like"/>
</dbReference>
<dbReference type="InterPro" id="IPR013658">
    <property type="entry name" value="SGL"/>
</dbReference>
<feature type="binding site" evidence="3">
    <location>
        <position position="20"/>
    </location>
    <ligand>
        <name>a divalent metal cation</name>
        <dbReference type="ChEBI" id="CHEBI:60240"/>
    </ligand>
</feature>
<evidence type="ECO:0000259" key="5">
    <source>
        <dbReference type="Pfam" id="PF08450"/>
    </source>
</evidence>
<feature type="binding site" evidence="3">
    <location>
        <position position="109"/>
    </location>
    <ligand>
        <name>substrate</name>
    </ligand>
</feature>
<evidence type="ECO:0000256" key="2">
    <source>
        <dbReference type="PIRSR" id="PIRSR605511-1"/>
    </source>
</evidence>
<gene>
    <name evidence="6" type="ORF">C2E21_7588</name>
</gene>
<feature type="active site" description="Proton donor/acceptor" evidence="2">
    <location>
        <position position="218"/>
    </location>
</feature>
<evidence type="ECO:0000313" key="6">
    <source>
        <dbReference type="EMBL" id="PRW33693.1"/>
    </source>
</evidence>
<feature type="region of interest" description="Disordered" evidence="4">
    <location>
        <begin position="96"/>
        <end position="116"/>
    </location>
</feature>
<comment type="cofactor">
    <cofactor evidence="3">
        <name>Zn(2+)</name>
        <dbReference type="ChEBI" id="CHEBI:29105"/>
    </cofactor>
    <text evidence="3">Binds 1 divalent metal cation per subunit.</text>
</comment>
<evidence type="ECO:0000256" key="4">
    <source>
        <dbReference type="SAM" id="MobiDB-lite"/>
    </source>
</evidence>
<dbReference type="PRINTS" id="PR01790">
    <property type="entry name" value="SMP30FAMILY"/>
</dbReference>
<keyword evidence="3" id="KW-0479">Metal-binding</keyword>
<dbReference type="GO" id="GO:0005509">
    <property type="term" value="F:calcium ion binding"/>
    <property type="evidence" value="ECO:0007669"/>
    <property type="project" value="TreeGrafter"/>
</dbReference>
<feature type="compositionally biased region" description="Basic and acidic residues" evidence="4">
    <location>
        <begin position="99"/>
        <end position="112"/>
    </location>
</feature>
<dbReference type="PANTHER" id="PTHR10907">
    <property type="entry name" value="REGUCALCIN"/>
    <property type="match status" value="1"/>
</dbReference>
<dbReference type="GO" id="GO:0019853">
    <property type="term" value="P:L-ascorbic acid biosynthetic process"/>
    <property type="evidence" value="ECO:0007669"/>
    <property type="project" value="TreeGrafter"/>
</dbReference>
<dbReference type="InterPro" id="IPR005511">
    <property type="entry name" value="SMP-30"/>
</dbReference>
<name>A0A2P6THC4_CHLSO</name>
<dbReference type="AlphaFoldDB" id="A0A2P6THC4"/>
<dbReference type="EMBL" id="LHPG02000016">
    <property type="protein sequence ID" value="PRW33693.1"/>
    <property type="molecule type" value="Genomic_DNA"/>
</dbReference>
<dbReference type="OrthoDB" id="423498at2759"/>
<reference evidence="6 7" key="1">
    <citation type="journal article" date="2018" name="Plant J.">
        <title>Genome sequences of Chlorella sorokiniana UTEX 1602 and Micractinium conductrix SAG 241.80: implications to maltose excretion by a green alga.</title>
        <authorList>
            <person name="Arriola M.B."/>
            <person name="Velmurugan N."/>
            <person name="Zhang Y."/>
            <person name="Plunkett M.H."/>
            <person name="Hondzo H."/>
            <person name="Barney B.M."/>
        </authorList>
    </citation>
    <scope>NUCLEOTIDE SEQUENCE [LARGE SCALE GENOMIC DNA]</scope>
    <source>
        <strain evidence="7">UTEX 1602</strain>
    </source>
</reference>
<comment type="similarity">
    <text evidence="1">Belongs to the SMP-30/CGR1 family.</text>
</comment>
<dbReference type="PANTHER" id="PTHR10907:SF47">
    <property type="entry name" value="REGUCALCIN"/>
    <property type="match status" value="1"/>
</dbReference>